<dbReference type="Pfam" id="PF00990">
    <property type="entry name" value="GGDEF"/>
    <property type="match status" value="1"/>
</dbReference>
<dbReference type="InterPro" id="IPR043128">
    <property type="entry name" value="Rev_trsase/Diguanyl_cyclase"/>
</dbReference>
<evidence type="ECO:0000259" key="7">
    <source>
        <dbReference type="PROSITE" id="PS50112"/>
    </source>
</evidence>
<dbReference type="Pfam" id="PF00989">
    <property type="entry name" value="PAS"/>
    <property type="match status" value="1"/>
</dbReference>
<dbReference type="SUPFAM" id="SSF55073">
    <property type="entry name" value="Nucleotide cyclase"/>
    <property type="match status" value="1"/>
</dbReference>
<dbReference type="GO" id="GO:0071111">
    <property type="term" value="F:cyclic-guanylate-specific phosphodiesterase activity"/>
    <property type="evidence" value="ECO:0007669"/>
    <property type="project" value="UniProtKB-EC"/>
</dbReference>
<dbReference type="GO" id="GO:0071732">
    <property type="term" value="P:cellular response to nitric oxide"/>
    <property type="evidence" value="ECO:0007669"/>
    <property type="project" value="UniProtKB-ARBA"/>
</dbReference>
<proteinExistence type="predicted"/>
<dbReference type="Proteomes" id="UP000626180">
    <property type="component" value="Unassembled WGS sequence"/>
</dbReference>
<dbReference type="PROSITE" id="PS50887">
    <property type="entry name" value="GGDEF"/>
    <property type="match status" value="1"/>
</dbReference>
<evidence type="ECO:0000256" key="2">
    <source>
        <dbReference type="ARBA" id="ARBA00004533"/>
    </source>
</evidence>
<keyword evidence="14" id="KW-1185">Reference proteome</keyword>
<dbReference type="PANTHER" id="PTHR44757">
    <property type="entry name" value="DIGUANYLATE CYCLASE DGCP"/>
    <property type="match status" value="1"/>
</dbReference>
<dbReference type="Pfam" id="PF00563">
    <property type="entry name" value="EAL"/>
    <property type="match status" value="1"/>
</dbReference>
<evidence type="ECO:0000256" key="1">
    <source>
        <dbReference type="ARBA" id="ARBA00001946"/>
    </source>
</evidence>
<dbReference type="InterPro" id="IPR013767">
    <property type="entry name" value="PAS_fold"/>
</dbReference>
<accession>A0A2X2C5V6</accession>
<dbReference type="PANTHER" id="PTHR44757:SF2">
    <property type="entry name" value="BIOFILM ARCHITECTURE MAINTENANCE PROTEIN MBAA"/>
    <property type="match status" value="1"/>
</dbReference>
<dbReference type="EC" id="3.1.4.52" evidence="3"/>
<keyword evidence="12" id="KW-0378">Hydrolase</keyword>
<feature type="domain" description="GGDEF" evidence="10">
    <location>
        <begin position="990"/>
        <end position="1127"/>
    </location>
</feature>
<dbReference type="InterPro" id="IPR000160">
    <property type="entry name" value="GGDEF_dom"/>
</dbReference>
<feature type="domain" description="PAC" evidence="8">
    <location>
        <begin position="781"/>
        <end position="836"/>
    </location>
</feature>
<dbReference type="RefSeq" id="WP_010797162.1">
    <property type="nucleotide sequence ID" value="NZ_CP069262.1"/>
</dbReference>
<dbReference type="PROSITE" id="PS50112">
    <property type="entry name" value="PAS"/>
    <property type="match status" value="4"/>
</dbReference>
<keyword evidence="4" id="KW-0973">c-di-GMP</keyword>
<dbReference type="Pfam" id="PF13426">
    <property type="entry name" value="PAS_9"/>
    <property type="match status" value="1"/>
</dbReference>
<feature type="domain" description="PAS" evidence="7">
    <location>
        <begin position="833"/>
        <end position="879"/>
    </location>
</feature>
<dbReference type="SUPFAM" id="SSF141868">
    <property type="entry name" value="EAL domain-like"/>
    <property type="match status" value="1"/>
</dbReference>
<dbReference type="InterPro" id="IPR035965">
    <property type="entry name" value="PAS-like_dom_sf"/>
</dbReference>
<evidence type="ECO:0000259" key="9">
    <source>
        <dbReference type="PROSITE" id="PS50883"/>
    </source>
</evidence>
<evidence type="ECO:0000256" key="5">
    <source>
        <dbReference type="ARBA" id="ARBA00051114"/>
    </source>
</evidence>
<dbReference type="Gene3D" id="3.30.70.270">
    <property type="match status" value="1"/>
</dbReference>
<evidence type="ECO:0000313" key="14">
    <source>
        <dbReference type="Proteomes" id="UP000626180"/>
    </source>
</evidence>
<evidence type="ECO:0000313" key="11">
    <source>
        <dbReference type="EMBL" id="MBF8639530.1"/>
    </source>
</evidence>
<dbReference type="PROSITE" id="PS50883">
    <property type="entry name" value="EAL"/>
    <property type="match status" value="1"/>
</dbReference>
<comment type="catalytic activity">
    <reaction evidence="5">
        <text>3',3'-c-di-GMP + H2O = 5'-phosphoguanylyl(3'-&gt;5')guanosine + H(+)</text>
        <dbReference type="Rhea" id="RHEA:24902"/>
        <dbReference type="ChEBI" id="CHEBI:15377"/>
        <dbReference type="ChEBI" id="CHEBI:15378"/>
        <dbReference type="ChEBI" id="CHEBI:58754"/>
        <dbReference type="ChEBI" id="CHEBI:58805"/>
        <dbReference type="EC" id="3.1.4.52"/>
    </reaction>
    <physiologicalReaction direction="left-to-right" evidence="5">
        <dbReference type="Rhea" id="RHEA:24903"/>
    </physiologicalReaction>
</comment>
<dbReference type="EMBL" id="JADMCD010000001">
    <property type="protein sequence ID" value="MBF8639530.1"/>
    <property type="molecule type" value="Genomic_DNA"/>
</dbReference>
<feature type="domain" description="PAS" evidence="7">
    <location>
        <begin position="565"/>
        <end position="641"/>
    </location>
</feature>
<evidence type="ECO:0000256" key="4">
    <source>
        <dbReference type="ARBA" id="ARBA00022636"/>
    </source>
</evidence>
<keyword evidence="6" id="KW-0472">Membrane</keyword>
<protein>
    <recommendedName>
        <fullName evidence="3">cyclic-guanylate-specific phosphodiesterase</fullName>
        <ecNumber evidence="3">3.1.4.52</ecNumber>
    </recommendedName>
</protein>
<dbReference type="InterPro" id="IPR000014">
    <property type="entry name" value="PAS"/>
</dbReference>
<feature type="domain" description="PAC" evidence="8">
    <location>
        <begin position="644"/>
        <end position="697"/>
    </location>
</feature>
<dbReference type="SMART" id="SM00086">
    <property type="entry name" value="PAC"/>
    <property type="match status" value="3"/>
</dbReference>
<feature type="domain" description="PAS" evidence="7">
    <location>
        <begin position="281"/>
        <end position="322"/>
    </location>
</feature>
<dbReference type="GO" id="GO:0006355">
    <property type="term" value="P:regulation of DNA-templated transcription"/>
    <property type="evidence" value="ECO:0007669"/>
    <property type="project" value="InterPro"/>
</dbReference>
<dbReference type="PROSITE" id="PS50113">
    <property type="entry name" value="PAC"/>
    <property type="match status" value="3"/>
</dbReference>
<evidence type="ECO:0000259" key="8">
    <source>
        <dbReference type="PROSITE" id="PS50113"/>
    </source>
</evidence>
<dbReference type="SMART" id="SM00091">
    <property type="entry name" value="PAS"/>
    <property type="match status" value="4"/>
</dbReference>
<dbReference type="InterPro" id="IPR001633">
    <property type="entry name" value="EAL_dom"/>
</dbReference>
<name>A0A2X2C5V6_PSELU</name>
<evidence type="ECO:0000259" key="10">
    <source>
        <dbReference type="PROSITE" id="PS50887"/>
    </source>
</evidence>
<dbReference type="InterPro" id="IPR001610">
    <property type="entry name" value="PAC"/>
</dbReference>
<evidence type="ECO:0000313" key="12">
    <source>
        <dbReference type="EMBL" id="SPZ02724.1"/>
    </source>
</evidence>
<reference evidence="12 13" key="1">
    <citation type="submission" date="2018-06" db="EMBL/GenBank/DDBJ databases">
        <authorList>
            <consortium name="Pathogen Informatics"/>
            <person name="Doyle S."/>
        </authorList>
    </citation>
    <scope>NUCLEOTIDE SEQUENCE [LARGE SCALE GENOMIC DNA]</scope>
    <source>
        <strain evidence="12 13">NCTC11842</strain>
    </source>
</reference>
<evidence type="ECO:0000313" key="13">
    <source>
        <dbReference type="Proteomes" id="UP000250443"/>
    </source>
</evidence>
<dbReference type="NCBIfam" id="TIGR00254">
    <property type="entry name" value="GGDEF"/>
    <property type="match status" value="1"/>
</dbReference>
<dbReference type="SMART" id="SM00052">
    <property type="entry name" value="EAL"/>
    <property type="match status" value="1"/>
</dbReference>
<dbReference type="CDD" id="cd01948">
    <property type="entry name" value="EAL"/>
    <property type="match status" value="1"/>
</dbReference>
<dbReference type="InterPro" id="IPR013655">
    <property type="entry name" value="PAS_fold_3"/>
</dbReference>
<evidence type="ECO:0000256" key="6">
    <source>
        <dbReference type="SAM" id="Phobius"/>
    </source>
</evidence>
<dbReference type="SMART" id="SM00267">
    <property type="entry name" value="GGDEF"/>
    <property type="match status" value="1"/>
</dbReference>
<dbReference type="GO" id="GO:0005886">
    <property type="term" value="C:plasma membrane"/>
    <property type="evidence" value="ECO:0007669"/>
    <property type="project" value="UniProtKB-SubCell"/>
</dbReference>
<feature type="domain" description="PAC" evidence="8">
    <location>
        <begin position="904"/>
        <end position="958"/>
    </location>
</feature>
<dbReference type="NCBIfam" id="TIGR00229">
    <property type="entry name" value="sensory_box"/>
    <property type="match status" value="3"/>
</dbReference>
<dbReference type="InterPro" id="IPR000700">
    <property type="entry name" value="PAS-assoc_C"/>
</dbReference>
<keyword evidence="6" id="KW-1133">Transmembrane helix</keyword>
<dbReference type="Proteomes" id="UP000250443">
    <property type="component" value="Unassembled WGS sequence"/>
</dbReference>
<dbReference type="SUPFAM" id="SSF55785">
    <property type="entry name" value="PYP-like sensor domain (PAS domain)"/>
    <property type="match status" value="5"/>
</dbReference>
<comment type="subcellular location">
    <subcellularLocation>
        <location evidence="2">Cell inner membrane</location>
    </subcellularLocation>
</comment>
<dbReference type="FunFam" id="3.30.70.270:FF:000001">
    <property type="entry name" value="Diguanylate cyclase domain protein"/>
    <property type="match status" value="1"/>
</dbReference>
<dbReference type="CDD" id="cd01949">
    <property type="entry name" value="GGDEF"/>
    <property type="match status" value="1"/>
</dbReference>
<evidence type="ECO:0000256" key="3">
    <source>
        <dbReference type="ARBA" id="ARBA00012282"/>
    </source>
</evidence>
<dbReference type="FunFam" id="3.20.20.450:FF:000001">
    <property type="entry name" value="Cyclic di-GMP phosphodiesterase yahA"/>
    <property type="match status" value="1"/>
</dbReference>
<dbReference type="Pfam" id="PF08447">
    <property type="entry name" value="PAS_3"/>
    <property type="match status" value="1"/>
</dbReference>
<dbReference type="InterPro" id="IPR052155">
    <property type="entry name" value="Biofilm_reg_signaling"/>
</dbReference>
<dbReference type="InterPro" id="IPR035919">
    <property type="entry name" value="EAL_sf"/>
</dbReference>
<keyword evidence="6" id="KW-0812">Transmembrane</keyword>
<dbReference type="CDD" id="cd00130">
    <property type="entry name" value="PAS"/>
    <property type="match status" value="3"/>
</dbReference>
<gene>
    <name evidence="12" type="primary">gmr_2</name>
    <name evidence="11" type="ORF">IRZ65_02390</name>
    <name evidence="12" type="ORF">NCTC11842_00761</name>
</gene>
<comment type="cofactor">
    <cofactor evidence="1">
        <name>Mg(2+)</name>
        <dbReference type="ChEBI" id="CHEBI:18420"/>
    </cofactor>
</comment>
<organism evidence="12 13">
    <name type="scientific">Pseudomonas luteola</name>
    <dbReference type="NCBI Taxonomy" id="47886"/>
    <lineage>
        <taxon>Bacteria</taxon>
        <taxon>Pseudomonadati</taxon>
        <taxon>Pseudomonadota</taxon>
        <taxon>Gammaproteobacteria</taxon>
        <taxon>Pseudomonadales</taxon>
        <taxon>Pseudomonadaceae</taxon>
        <taxon>Pseudomonas</taxon>
    </lineage>
</organism>
<dbReference type="Gene3D" id="3.20.20.450">
    <property type="entry name" value="EAL domain"/>
    <property type="match status" value="1"/>
</dbReference>
<dbReference type="Gene3D" id="3.30.450.20">
    <property type="entry name" value="PAS domain"/>
    <property type="match status" value="5"/>
</dbReference>
<sequence>MKASAGLPLQNLLTRSPALRMLKWVLAGLILLLLGVLSWQLHKELNQRSAMLGSFAREQSLQKAEYIEQALAFLAHQAAAELDDVTPETGIEALPAQLQAIYPKANHLYWVPADALEDPSLFPSAVDPNYLSPALRRLEARPFYYGYTPHDGSYVLLRQRSQSDQGWWLITGEAGLGLERLKNHTHELIWTITDKASGATLARDMPEEPAVSDSQTFALTLDGTNWQLRSHLSPSVLTWKTLFLWRVATFVLLTLCASLLVYCLQREQSGFHLSSRSSRQSLRLMMQALNAVDECVLVTYEEGRLLYLNRKASLLLGIEQTDAEQHTLRGLLPALDLSTPQEADKDWIVELSQPDGQRRLFAVSRYGVGSNRSLEELEDHTSAFTGCAWILRDVTEQQQALRTIESTRQRYQSIFEGINTGICVLDFSRLQQVLLAHHITSARTFYQWLEINPSRGHELLGLIRITEMNQMALTLLGIKTIDQALANLIGDSKPNAHGKRMKMIAALAEGQQTLDVEGRLITPQGDRHLWFSVHLPPAEMGYEAVPLSITDVSRRKRTELSLIERERFWSDLVKAAPDTLYTYDLKTQTIDYQNHPLGLKLGYSEAELDALGPDYLTTLLHPDDHELYERLRTMRQIIQEGQVNDCLVRWHHKNGHWCWFDLREQAFQRDSQGQMRQIIGLALDVTEMVNANDLLRDQERRYRLLAESISDIIFSTDQQLAINYISSSAENLLGYKLETLYQLNPYDLATHSQQLKKLRDWIKKLRRSLRSTQLMAEVDQESSQVIILDCLHADGHKLSLEMRLETLWDKHGRFEGLLGICRDITAQRRAEKDMRMAATVFDHSAAAILVTDPAGYIVRVNQMFTRMTGYEPEEVIDQQPRMLCADLQEANQLSHIMNHMAVQGSWEGELWQKRKDGEPYPSWIGITGVRDDEGDLVSFVCFFVDISERKASERHIHRLAYYDALTLLPNRTLFQDRLHTALEQAVHHASWVVLMFLDLDRFKPINDSLGHAAGDRMLKEVAVRLTACVGTEDSVARMGGDEFTLLLANLGSREEAMACAIRVAENILESLSEAFILENREFFVSASIGIALSPQDGSELSQLMKNADTAMYHAKEMGKNNFQFYQAEMNARALERIELEADLRHALLQNEFTLHYQPQYRCSNGQLTGLEALLRWSNPRRGNVSPVDFIPVLEETGLIIQVGDWVIKEACRQLRVWHDEKVRIPKVSVNLSARQFADNRLGEHIAQILQEVGLPPACLELELTESILMQNVDDALMTLKSLKELGVCISVDDFGTGYSSLNYLKQLPIDILKIDRSFVDGLPHGEQDAQIARAIIAMAHSLNLSVIAEGVENEEQLKFLRDHECDEVQGYLFDKPLSPELIEARLRLM</sequence>
<feature type="domain" description="PAS" evidence="7">
    <location>
        <begin position="698"/>
        <end position="772"/>
    </location>
</feature>
<dbReference type="InterPro" id="IPR029787">
    <property type="entry name" value="Nucleotide_cyclase"/>
</dbReference>
<reference evidence="11 14" key="2">
    <citation type="submission" date="2020-10" db="EMBL/GenBank/DDBJ databases">
        <title>Genome sequences of Pseudomonas isolates.</title>
        <authorList>
            <person name="Wessels L."/>
            <person name="Reich F."/>
            <person name="Hammerl J."/>
        </authorList>
    </citation>
    <scope>NUCLEOTIDE SEQUENCE [LARGE SCALE GENOMIC DNA]</scope>
    <source>
        <strain evidence="11 14">20-MO00624-0</strain>
    </source>
</reference>
<feature type="transmembrane region" description="Helical" evidence="6">
    <location>
        <begin position="21"/>
        <end position="41"/>
    </location>
</feature>
<dbReference type="EMBL" id="UAUF01000008">
    <property type="protein sequence ID" value="SPZ02724.1"/>
    <property type="molecule type" value="Genomic_DNA"/>
</dbReference>
<feature type="transmembrane region" description="Helical" evidence="6">
    <location>
        <begin position="243"/>
        <end position="262"/>
    </location>
</feature>
<feature type="domain" description="EAL" evidence="9">
    <location>
        <begin position="1136"/>
        <end position="1389"/>
    </location>
</feature>